<evidence type="ECO:0000313" key="6">
    <source>
        <dbReference type="Proteomes" id="UP000287394"/>
    </source>
</evidence>
<dbReference type="PANTHER" id="PTHR43026">
    <property type="entry name" value="2-HYDROXYACID DEHYDROGENASE HOMOLOG 1-RELATED"/>
    <property type="match status" value="1"/>
</dbReference>
<dbReference type="PROSITE" id="PS00065">
    <property type="entry name" value="D_2_HYDROXYACID_DH_1"/>
    <property type="match status" value="1"/>
</dbReference>
<dbReference type="InterPro" id="IPR029753">
    <property type="entry name" value="D-isomer_DH_CS"/>
</dbReference>
<dbReference type="InterPro" id="IPR029752">
    <property type="entry name" value="D-isomer_DH_CS1"/>
</dbReference>
<dbReference type="InterPro" id="IPR006139">
    <property type="entry name" value="D-isomer_2_OHA_DH_cat_dom"/>
</dbReference>
<dbReference type="PANTHER" id="PTHR43026:SF1">
    <property type="entry name" value="2-HYDROXYACID DEHYDROGENASE HOMOLOG 1-RELATED"/>
    <property type="match status" value="1"/>
</dbReference>
<dbReference type="GO" id="GO:0051287">
    <property type="term" value="F:NAD binding"/>
    <property type="evidence" value="ECO:0007669"/>
    <property type="project" value="InterPro"/>
</dbReference>
<accession>A0A402CXW2</accession>
<evidence type="ECO:0000256" key="2">
    <source>
        <dbReference type="ARBA" id="ARBA00023002"/>
    </source>
</evidence>
<dbReference type="Pfam" id="PF00389">
    <property type="entry name" value="2-Hacid_dh"/>
    <property type="match status" value="1"/>
</dbReference>
<evidence type="ECO:0000313" key="5">
    <source>
        <dbReference type="EMBL" id="BDI32121.1"/>
    </source>
</evidence>
<keyword evidence="6" id="KW-1185">Reference proteome</keyword>
<keyword evidence="3" id="KW-0520">NAD</keyword>
<reference evidence="5 6" key="1">
    <citation type="journal article" date="2019" name="Int. J. Syst. Evol. Microbiol.">
        <title>Capsulimonas corticalis gen. nov., sp. nov., an aerobic capsulated bacterium, of a novel bacterial order, Capsulimonadales ord. nov., of the class Armatimonadia of the phylum Armatimonadetes.</title>
        <authorList>
            <person name="Li J."/>
            <person name="Kudo C."/>
            <person name="Tonouchi A."/>
        </authorList>
    </citation>
    <scope>NUCLEOTIDE SEQUENCE [LARGE SCALE GENOMIC DNA]</scope>
    <source>
        <strain evidence="5 6">AX-7</strain>
    </source>
</reference>
<evidence type="ECO:0000256" key="4">
    <source>
        <dbReference type="RuleBase" id="RU003719"/>
    </source>
</evidence>
<dbReference type="InterPro" id="IPR036291">
    <property type="entry name" value="NAD(P)-bd_dom_sf"/>
</dbReference>
<evidence type="ECO:0000256" key="1">
    <source>
        <dbReference type="ARBA" id="ARBA00005854"/>
    </source>
</evidence>
<proteinExistence type="inferred from homology"/>
<dbReference type="InterPro" id="IPR006140">
    <property type="entry name" value="D-isomer_DH_NAD-bd"/>
</dbReference>
<keyword evidence="2 4" id="KW-0560">Oxidoreductase</keyword>
<dbReference type="SUPFAM" id="SSF52283">
    <property type="entry name" value="Formate/glycerate dehydrogenase catalytic domain-like"/>
    <property type="match status" value="1"/>
</dbReference>
<dbReference type="KEGG" id="ccot:CCAX7_41720"/>
<sequence>MREFTKDKTMSIYFFETDQQQQTYLTERLPDETLNFCSEPLKTAAQARDMFDAEIISPFVHSHVSADVLDALPSLKMIATRSTGFDHINAPCAESRGIPVCNVPTYGENTVAEHTFALILALSRNLHKAYMQTSAGNFSLTGLQGFDLQGKILGVVGLGGVGRYVAQIARGFGMIVLACDPVEDSEKAERFGYTYTTLPDLLGRSDIVTLHAPLTSETRGMIGSENLSLFKRGAFLINTARGELVDTEALVRALDDGILRGAGLDVIAGEEVFSEERQLLLNPNATAGSLKTALTNLSLLRRPDLIITPHIAFDSLEAIERLMITTVANIQAFRRGSPQNVVHG</sequence>
<dbReference type="GO" id="GO:0008720">
    <property type="term" value="F:D-lactate dehydrogenase (NAD+) activity"/>
    <property type="evidence" value="ECO:0007669"/>
    <property type="project" value="TreeGrafter"/>
</dbReference>
<dbReference type="Proteomes" id="UP000287394">
    <property type="component" value="Chromosome"/>
</dbReference>
<dbReference type="SUPFAM" id="SSF51735">
    <property type="entry name" value="NAD(P)-binding Rossmann-fold domains"/>
    <property type="match status" value="1"/>
</dbReference>
<dbReference type="EMBL" id="AP025739">
    <property type="protein sequence ID" value="BDI32121.1"/>
    <property type="molecule type" value="Genomic_DNA"/>
</dbReference>
<organism evidence="5 6">
    <name type="scientific">Capsulimonas corticalis</name>
    <dbReference type="NCBI Taxonomy" id="2219043"/>
    <lineage>
        <taxon>Bacteria</taxon>
        <taxon>Bacillati</taxon>
        <taxon>Armatimonadota</taxon>
        <taxon>Armatimonadia</taxon>
        <taxon>Capsulimonadales</taxon>
        <taxon>Capsulimonadaceae</taxon>
        <taxon>Capsulimonas</taxon>
    </lineage>
</organism>
<dbReference type="PROSITE" id="PS00670">
    <property type="entry name" value="D_2_HYDROXYACID_DH_2"/>
    <property type="match status" value="1"/>
</dbReference>
<protein>
    <submittedName>
        <fullName evidence="5">Lactate dehydrogenase</fullName>
    </submittedName>
</protein>
<dbReference type="InterPro" id="IPR058205">
    <property type="entry name" value="D-LDH-like"/>
</dbReference>
<comment type="similarity">
    <text evidence="1 4">Belongs to the D-isomer specific 2-hydroxyacid dehydrogenase family.</text>
</comment>
<evidence type="ECO:0000256" key="3">
    <source>
        <dbReference type="ARBA" id="ARBA00023027"/>
    </source>
</evidence>
<dbReference type="PROSITE" id="PS00671">
    <property type="entry name" value="D_2_HYDROXYACID_DH_3"/>
    <property type="match status" value="1"/>
</dbReference>
<gene>
    <name evidence="5" type="primary">ldhA</name>
    <name evidence="5" type="ORF">CCAX7_41720</name>
</gene>
<dbReference type="Gene3D" id="3.40.50.720">
    <property type="entry name" value="NAD(P)-binding Rossmann-like Domain"/>
    <property type="match status" value="2"/>
</dbReference>
<name>A0A402CXW2_9BACT</name>
<dbReference type="AlphaFoldDB" id="A0A402CXW2"/>
<dbReference type="Pfam" id="PF02826">
    <property type="entry name" value="2-Hacid_dh_C"/>
    <property type="match status" value="1"/>
</dbReference>